<dbReference type="HOGENOM" id="CLU_003703_4_1_1"/>
<dbReference type="OrthoDB" id="3214502at2759"/>
<dbReference type="Proteomes" id="UP000054538">
    <property type="component" value="Unassembled WGS sequence"/>
</dbReference>
<dbReference type="Pfam" id="PF18758">
    <property type="entry name" value="KDZ"/>
    <property type="match status" value="1"/>
</dbReference>
<dbReference type="InterPro" id="IPR040521">
    <property type="entry name" value="KDZ"/>
</dbReference>
<evidence type="ECO:0000313" key="1">
    <source>
        <dbReference type="EMBL" id="KIK71849.1"/>
    </source>
</evidence>
<keyword evidence="2" id="KW-1185">Reference proteome</keyword>
<dbReference type="EMBL" id="KN831568">
    <property type="protein sequence ID" value="KIK71849.1"/>
    <property type="molecule type" value="Genomic_DNA"/>
</dbReference>
<reference evidence="2" key="2">
    <citation type="submission" date="2015-01" db="EMBL/GenBank/DDBJ databases">
        <title>Evolutionary Origins and Diversification of the Mycorrhizal Mutualists.</title>
        <authorList>
            <consortium name="DOE Joint Genome Institute"/>
            <consortium name="Mycorrhizal Genomics Consortium"/>
            <person name="Kohler A."/>
            <person name="Kuo A."/>
            <person name="Nagy L.G."/>
            <person name="Floudas D."/>
            <person name="Copeland A."/>
            <person name="Barry K.W."/>
            <person name="Cichocki N."/>
            <person name="Veneault-Fourrey C."/>
            <person name="LaButti K."/>
            <person name="Lindquist E.A."/>
            <person name="Lipzen A."/>
            <person name="Lundell T."/>
            <person name="Morin E."/>
            <person name="Murat C."/>
            <person name="Riley R."/>
            <person name="Ohm R."/>
            <person name="Sun H."/>
            <person name="Tunlid A."/>
            <person name="Henrissat B."/>
            <person name="Grigoriev I.V."/>
            <person name="Hibbett D.S."/>
            <person name="Martin F."/>
        </authorList>
    </citation>
    <scope>NUCLEOTIDE SEQUENCE [LARGE SCALE GENOMIC DNA]</scope>
    <source>
        <strain evidence="2">Ve08.2h10</strain>
    </source>
</reference>
<evidence type="ECO:0000313" key="2">
    <source>
        <dbReference type="Proteomes" id="UP000054538"/>
    </source>
</evidence>
<protein>
    <submittedName>
        <fullName evidence="1">Uncharacterized protein</fullName>
    </submittedName>
</protein>
<name>A0A0D0CX06_9AGAM</name>
<dbReference type="InParanoid" id="A0A0D0CX06"/>
<dbReference type="AlphaFoldDB" id="A0A0D0CX06"/>
<accession>A0A0D0CX06</accession>
<sequence length="150" mass="16666">MDGNFSAEHMKLKNDDDFNLTGGSGYFTALLHYRAHLQIADDKQPKSTCHEHKAVNQVHATQKHLAATGIGAIACARHGHFMLDTVVDFQNGEQQVNMDYALCRALSKLEGMLRAAVIYNIACQFSVHFSAQILKSDYLKFSDGIQIVQP</sequence>
<proteinExistence type="predicted"/>
<organism evidence="1 2">
    <name type="scientific">Paxillus rubicundulus Ve08.2h10</name>
    <dbReference type="NCBI Taxonomy" id="930991"/>
    <lineage>
        <taxon>Eukaryota</taxon>
        <taxon>Fungi</taxon>
        <taxon>Dikarya</taxon>
        <taxon>Basidiomycota</taxon>
        <taxon>Agaricomycotina</taxon>
        <taxon>Agaricomycetes</taxon>
        <taxon>Agaricomycetidae</taxon>
        <taxon>Boletales</taxon>
        <taxon>Paxilineae</taxon>
        <taxon>Paxillaceae</taxon>
        <taxon>Paxillus</taxon>
    </lineage>
</organism>
<reference evidence="1 2" key="1">
    <citation type="submission" date="2014-04" db="EMBL/GenBank/DDBJ databases">
        <authorList>
            <consortium name="DOE Joint Genome Institute"/>
            <person name="Kuo A."/>
            <person name="Kohler A."/>
            <person name="Jargeat P."/>
            <person name="Nagy L.G."/>
            <person name="Floudas D."/>
            <person name="Copeland A."/>
            <person name="Barry K.W."/>
            <person name="Cichocki N."/>
            <person name="Veneault-Fourrey C."/>
            <person name="LaButti K."/>
            <person name="Lindquist E.A."/>
            <person name="Lipzen A."/>
            <person name="Lundell T."/>
            <person name="Morin E."/>
            <person name="Murat C."/>
            <person name="Sun H."/>
            <person name="Tunlid A."/>
            <person name="Henrissat B."/>
            <person name="Grigoriev I.V."/>
            <person name="Hibbett D.S."/>
            <person name="Martin F."/>
            <person name="Nordberg H.P."/>
            <person name="Cantor M.N."/>
            <person name="Hua S.X."/>
        </authorList>
    </citation>
    <scope>NUCLEOTIDE SEQUENCE [LARGE SCALE GENOMIC DNA]</scope>
    <source>
        <strain evidence="1 2">Ve08.2h10</strain>
    </source>
</reference>
<gene>
    <name evidence="1" type="ORF">PAXRUDRAFT_22738</name>
</gene>